<dbReference type="InterPro" id="IPR053248">
    <property type="entry name" value="Zinc_finger_MYND_domain"/>
</dbReference>
<accession>A0A077ZTQ5</accession>
<dbReference type="PANTHER" id="PTHR46533:SF1">
    <property type="entry name" value="ZINC FINGER MYND DOMAIN-CONTAINING PROTEIN 12"/>
    <property type="match status" value="1"/>
</dbReference>
<evidence type="ECO:0000313" key="3">
    <source>
        <dbReference type="Proteomes" id="UP000039865"/>
    </source>
</evidence>
<dbReference type="InterPro" id="IPR011990">
    <property type="entry name" value="TPR-like_helical_dom_sf"/>
</dbReference>
<evidence type="ECO:0000256" key="1">
    <source>
        <dbReference type="SAM" id="MobiDB-lite"/>
    </source>
</evidence>
<keyword evidence="3" id="KW-1185">Reference proteome</keyword>
<sequence>MSNQNQNGGEMGGGFTEDEANKKRLRKENGKMEINEAVETAKRLIIQNRVEEANRLVYDKMTDMIKNKIFGENSIELLPAYFVLAEANICMGSSRLKKAEEFLIAAYWNLLKYTSDENEKGGDTKGQEDVLVTKDEIERYRASLHKTFGRLFLTQNRQGASKQALEELSKGIYLECQFHGPESIYLCSSYYYMGELFKKEGQVQKAKNFYLKIIQIWKKFITEKDLGSIQDYNYSQIDRIHYEEASEHLKQIQVFFEIEFGPQDVLTAECMFTFGLVLFKNENKEASIDIMTKAHIIFSNVLGEFDRKTKEVEQNIRKIQNMYGGGNHH</sequence>
<organism evidence="2 3">
    <name type="scientific">Stylonychia lemnae</name>
    <name type="common">Ciliate</name>
    <dbReference type="NCBI Taxonomy" id="5949"/>
    <lineage>
        <taxon>Eukaryota</taxon>
        <taxon>Sar</taxon>
        <taxon>Alveolata</taxon>
        <taxon>Ciliophora</taxon>
        <taxon>Intramacronucleata</taxon>
        <taxon>Spirotrichea</taxon>
        <taxon>Stichotrichia</taxon>
        <taxon>Sporadotrichida</taxon>
        <taxon>Oxytrichidae</taxon>
        <taxon>Stylonychinae</taxon>
        <taxon>Stylonychia</taxon>
    </lineage>
</organism>
<dbReference type="EMBL" id="CCKQ01000717">
    <property type="protein sequence ID" value="CDW71806.1"/>
    <property type="molecule type" value="Genomic_DNA"/>
</dbReference>
<feature type="region of interest" description="Disordered" evidence="1">
    <location>
        <begin position="1"/>
        <end position="28"/>
    </location>
</feature>
<dbReference type="SMART" id="SM00028">
    <property type="entry name" value="TPR"/>
    <property type="match status" value="2"/>
</dbReference>
<dbReference type="OMA" id="ESHRYLQ"/>
<proteinExistence type="predicted"/>
<reference evidence="2 3" key="1">
    <citation type="submission" date="2014-06" db="EMBL/GenBank/DDBJ databases">
        <authorList>
            <person name="Swart Estienne"/>
        </authorList>
    </citation>
    <scope>NUCLEOTIDE SEQUENCE [LARGE SCALE GENOMIC DNA]</scope>
    <source>
        <strain evidence="2 3">130c</strain>
    </source>
</reference>
<dbReference type="SUPFAM" id="SSF48452">
    <property type="entry name" value="TPR-like"/>
    <property type="match status" value="1"/>
</dbReference>
<dbReference type="InParanoid" id="A0A077ZTQ5"/>
<dbReference type="PANTHER" id="PTHR46533">
    <property type="entry name" value="ZINC FINGER MYND DOMAIN-CONTAINING PROTEIN 12"/>
    <property type="match status" value="1"/>
</dbReference>
<dbReference type="InterPro" id="IPR019734">
    <property type="entry name" value="TPR_rpt"/>
</dbReference>
<name>A0A077ZTQ5_STYLE</name>
<feature type="compositionally biased region" description="Basic and acidic residues" evidence="1">
    <location>
        <begin position="19"/>
        <end position="28"/>
    </location>
</feature>
<dbReference type="Proteomes" id="UP000039865">
    <property type="component" value="Unassembled WGS sequence"/>
</dbReference>
<gene>
    <name evidence="2" type="primary">Contig11339.g12116</name>
    <name evidence="2" type="ORF">STYLEM_756</name>
</gene>
<protein>
    <submittedName>
        <fullName evidence="2">Zinc finger mynd domain-containing protein 12-like</fullName>
    </submittedName>
</protein>
<dbReference type="Gene3D" id="1.25.40.10">
    <property type="entry name" value="Tetratricopeptide repeat domain"/>
    <property type="match status" value="2"/>
</dbReference>
<dbReference type="AlphaFoldDB" id="A0A077ZTQ5"/>
<evidence type="ECO:0000313" key="2">
    <source>
        <dbReference type="EMBL" id="CDW71806.1"/>
    </source>
</evidence>
<dbReference type="OrthoDB" id="674604at2759"/>